<dbReference type="Proteomes" id="UP000541426">
    <property type="component" value="Unassembled WGS sequence"/>
</dbReference>
<keyword evidence="4" id="KW-1185">Reference proteome</keyword>
<feature type="transmembrane region" description="Helical" evidence="1">
    <location>
        <begin position="85"/>
        <end position="104"/>
    </location>
</feature>
<gene>
    <name evidence="3" type="ORF">GGQ68_002520</name>
</gene>
<dbReference type="Pfam" id="PF24801">
    <property type="entry name" value="FNIII-A_GpJ"/>
    <property type="match status" value="1"/>
</dbReference>
<keyword evidence="1" id="KW-1133">Transmembrane helix</keyword>
<reference evidence="3 4" key="1">
    <citation type="submission" date="2020-08" db="EMBL/GenBank/DDBJ databases">
        <title>Genomic Encyclopedia of Type Strains, Phase IV (KMG-IV): sequencing the most valuable type-strain genomes for metagenomic binning, comparative biology and taxonomic classification.</title>
        <authorList>
            <person name="Goeker M."/>
        </authorList>
    </citation>
    <scope>NUCLEOTIDE SEQUENCE [LARGE SCALE GENOMIC DNA]</scope>
    <source>
        <strain evidence="3 4">DSM 102235</strain>
    </source>
</reference>
<keyword evidence="1" id="KW-0812">Transmembrane</keyword>
<dbReference type="InterPro" id="IPR055385">
    <property type="entry name" value="GpJ_HDII-ins2"/>
</dbReference>
<evidence type="ECO:0000313" key="4">
    <source>
        <dbReference type="Proteomes" id="UP000541426"/>
    </source>
</evidence>
<feature type="transmembrane region" description="Helical" evidence="1">
    <location>
        <begin position="116"/>
        <end position="137"/>
    </location>
</feature>
<organism evidence="3 4">
    <name type="scientific">Sagittula marina</name>
    <dbReference type="NCBI Taxonomy" id="943940"/>
    <lineage>
        <taxon>Bacteria</taxon>
        <taxon>Pseudomonadati</taxon>
        <taxon>Pseudomonadota</taxon>
        <taxon>Alphaproteobacteria</taxon>
        <taxon>Rhodobacterales</taxon>
        <taxon>Roseobacteraceae</taxon>
        <taxon>Sagittula</taxon>
    </lineage>
</organism>
<protein>
    <recommendedName>
        <fullName evidence="2">Tip attachment protein J HDII-ins2 domain-containing protein</fullName>
    </recommendedName>
</protein>
<dbReference type="RefSeq" id="WP_183966344.1">
    <property type="nucleotide sequence ID" value="NZ_BAABBZ010000007.1"/>
</dbReference>
<accession>A0A7W6DNV1</accession>
<evidence type="ECO:0000313" key="3">
    <source>
        <dbReference type="EMBL" id="MBB3986182.1"/>
    </source>
</evidence>
<name>A0A7W6DNV1_9RHOB</name>
<evidence type="ECO:0000256" key="1">
    <source>
        <dbReference type="SAM" id="Phobius"/>
    </source>
</evidence>
<proteinExistence type="predicted"/>
<dbReference type="AlphaFoldDB" id="A0A7W6DNV1"/>
<comment type="caution">
    <text evidence="3">The sequence shown here is derived from an EMBL/GenBank/DDBJ whole genome shotgun (WGS) entry which is preliminary data.</text>
</comment>
<dbReference type="EMBL" id="JACIEJ010000005">
    <property type="protein sequence ID" value="MBB3986182.1"/>
    <property type="molecule type" value="Genomic_DNA"/>
</dbReference>
<sequence>MIHGIAINAALPDVGRKTVDLLGEQTVADVVAALIPGAAEHVLDAARVTIHHDGKEALVPRSAWARTRPHDGTRVVVALPPEVNAVLGIAGVVANYITGSLYYAGFTGLGVAGTNAIFVGTVVGLGALAVAGLNALVPTLPEMKNGRSQEDAYSISGWRNQARPGEPIPLPLGRIRAAPVFIAPPYTEVVGDDQYLRALFCFGYGPLKISDIRIGDVPIDDMTGVQYEVREGRPDDAPISLVREIVQEQGVSLELEGPQPPTDAAGNPIAGPLEDRPYIMTTAENSTRVRVILQFPGGLHRISTSDGDVRPRGVEVLYSIRQAGTEVWQEVEEVGYAGQTTQAFFRSYTFDLPSRGRWDVRIDRVGVKSTDPVHSETVNLWSVQSIKPEYPINFGKPLALLSVRIRASFQLNGTLDNLTALTERYVRDWNGSDWVEATSANPASVYAYALTANHNRRPASDSEIDWDFLQDWHEYCAANGLEYSHNHIDRTPLREMLVHIAAAGRASPRHDGGKWGGIIDWKRSFVSRHISPRNSRDFQAERSYFRHPHGYRARFRDEAESYEEREIVVPWPGVAAGDVEEAIQRTIKGVTSADKMQRALYRSMIEAERRRDRWSVVMFDVSEHVERGDNVALSHYELSDRMTTGRVLHVSGNQVVLDERVTMVEGESYGISWQHYDADDTTGTKRTAEVVTVPGETSALGVVGQTLPPVGALVSFGPGEMITEDAVVLYVEAGSEGARVVHMTNAVPELDALTAAYEPAEFSGIVGEVVGSDAVPLVPVFTGVSTEVPEGEYGPTAREVRVSARAASADTALIANILVEHRLTGETEWDQTTINGASGTASILYDDEDEIDLRATALRADGVSGDPTAVVEYVVGSDLGDLPAQPDLATLSAEGGLGRAVIELRHSDPNTTALEVFRTAVGNTLDTDADSLGIYDLAPGMTIAVIDGDTSRVDLLDSLDFSGAAGSTVSNAVAITDGRTYRGAVTITGSTAGNVTLALTGTGDDVETAALSGNALHLVSLVAGPDLTDVSLTRSADFDGTVTVVLIEESAASAPQGEQEYRFAAHDGGDLSSAITAPLTTTII</sequence>
<evidence type="ECO:0000259" key="2">
    <source>
        <dbReference type="Pfam" id="PF24801"/>
    </source>
</evidence>
<feature type="domain" description="Tip attachment protein J HDII-ins2" evidence="2">
    <location>
        <begin position="277"/>
        <end position="386"/>
    </location>
</feature>
<keyword evidence="1" id="KW-0472">Membrane</keyword>